<proteinExistence type="predicted"/>
<dbReference type="Pfam" id="PF12705">
    <property type="entry name" value="PDDEXK_1"/>
    <property type="match status" value="1"/>
</dbReference>
<evidence type="ECO:0000313" key="3">
    <source>
        <dbReference type="Proteomes" id="UP000203948"/>
    </source>
</evidence>
<dbReference type="InterPro" id="IPR011604">
    <property type="entry name" value="PDDEXK-like_dom_sf"/>
</dbReference>
<dbReference type="SUPFAM" id="SSF52980">
    <property type="entry name" value="Restriction endonuclease-like"/>
    <property type="match status" value="1"/>
</dbReference>
<dbReference type="InterPro" id="IPR011335">
    <property type="entry name" value="Restrct_endonuc-II-like"/>
</dbReference>
<dbReference type="Proteomes" id="UP000203948">
    <property type="component" value="Segment"/>
</dbReference>
<dbReference type="EMBL" id="KT206225">
    <property type="protein sequence ID" value="ALA48173.1"/>
    <property type="molecule type" value="Genomic_DNA"/>
</dbReference>
<organism evidence="2 3">
    <name type="scientific">Mycobacterium phage Phlei</name>
    <dbReference type="NCBI Taxonomy" id="1690684"/>
    <lineage>
        <taxon>Viruses</taxon>
        <taxon>Duplodnaviria</taxon>
        <taxon>Heunggongvirae</taxon>
        <taxon>Uroviricota</taxon>
        <taxon>Caudoviricetes</taxon>
        <taxon>Phleivirus</taxon>
        <taxon>Phleivirus Phlei</taxon>
    </lineage>
</organism>
<dbReference type="InterPro" id="IPR038726">
    <property type="entry name" value="PDDEXK_AddAB-type"/>
</dbReference>
<dbReference type="Gene3D" id="3.90.320.10">
    <property type="match status" value="1"/>
</dbReference>
<name>A0A0N9BDN4_9CAUD</name>
<dbReference type="GeneID" id="26517107"/>
<dbReference type="RefSeq" id="YP_009188054.1">
    <property type="nucleotide sequence ID" value="NC_028662.1"/>
</dbReference>
<evidence type="ECO:0000313" key="2">
    <source>
        <dbReference type="EMBL" id="ALA48173.1"/>
    </source>
</evidence>
<sequence length="270" mass="30983">MLIHQLPKHRSVSQLHLYLKCPMAYKLQRIDKVWSRPAAWLPQGTAFHTVAEAYEIWLSYGMPLTLDEAQDMFRHFYSKDVAAFTAETPNFDWWTWSGPYNGERDLERRFHLGMEQVEKFVAWRETVGQEIWETPDGTPAIELGFEIDLDGVPVKGVIDAVVVVDGRLRVRDYKTGKLPSDSLQLGVYAVALKQQFGVDVIEGDYFVVGKKGKKPALSSTYDLSEWTLDRVTGLFRELEDDLRAGKFDPDPEPEKCGFCDVSYFCPVYRD</sequence>
<dbReference type="KEGG" id="vg:26517107"/>
<reference evidence="2 3" key="1">
    <citation type="journal article" date="2016" name="Arch. Virol.">
        <title>Genome sequence of a cluster A13 mycobacteriophage detected in Mycobacterium phlei over a half century ago.</title>
        <authorList>
            <person name="Marton S."/>
            <person name="Feher E."/>
            <person name="Horvath B."/>
            <person name="Haber K."/>
            <person name="Somogyi P."/>
            <person name="Minarovits J."/>
            <person name="Banyai K."/>
        </authorList>
    </citation>
    <scope>NUCLEOTIDE SEQUENCE [LARGE SCALE GENOMIC DNA]</scope>
</reference>
<evidence type="ECO:0000259" key="1">
    <source>
        <dbReference type="Pfam" id="PF12705"/>
    </source>
</evidence>
<feature type="domain" description="PD-(D/E)XK endonuclease-like" evidence="1">
    <location>
        <begin position="11"/>
        <end position="266"/>
    </location>
</feature>
<dbReference type="OrthoDB" id="4950at10239"/>
<accession>A0A0N9BDN4</accession>
<keyword evidence="3" id="KW-1185">Reference proteome</keyword>
<protein>
    <recommendedName>
        <fullName evidence="1">PD-(D/E)XK endonuclease-like domain-containing protein</fullName>
    </recommendedName>
</protein>